<dbReference type="EMBL" id="CACVKT020005775">
    <property type="protein sequence ID" value="CAC5397911.1"/>
    <property type="molecule type" value="Genomic_DNA"/>
</dbReference>
<dbReference type="AlphaFoldDB" id="A0A6J8CQ57"/>
<dbReference type="PANTHER" id="PTHR33053:SF26">
    <property type="entry name" value="TRANSPOSASE DOMAIN-CONTAINING PROTEIN"/>
    <property type="match status" value="1"/>
</dbReference>
<dbReference type="Proteomes" id="UP000507470">
    <property type="component" value="Unassembled WGS sequence"/>
</dbReference>
<evidence type="ECO:0000313" key="1">
    <source>
        <dbReference type="EMBL" id="CAC5397911.1"/>
    </source>
</evidence>
<name>A0A6J8CQ57_MYTCO</name>
<dbReference type="PANTHER" id="PTHR33053">
    <property type="entry name" value="PROTEIN, PUTATIVE-RELATED"/>
    <property type="match status" value="1"/>
</dbReference>
<evidence type="ECO:0000313" key="2">
    <source>
        <dbReference type="Proteomes" id="UP000507470"/>
    </source>
</evidence>
<organism evidence="1 2">
    <name type="scientific">Mytilus coruscus</name>
    <name type="common">Sea mussel</name>
    <dbReference type="NCBI Taxonomy" id="42192"/>
    <lineage>
        <taxon>Eukaryota</taxon>
        <taxon>Metazoa</taxon>
        <taxon>Spiralia</taxon>
        <taxon>Lophotrochozoa</taxon>
        <taxon>Mollusca</taxon>
        <taxon>Bivalvia</taxon>
        <taxon>Autobranchia</taxon>
        <taxon>Pteriomorphia</taxon>
        <taxon>Mytilida</taxon>
        <taxon>Mytiloidea</taxon>
        <taxon>Mytilidae</taxon>
        <taxon>Mytilinae</taxon>
        <taxon>Mytilus</taxon>
    </lineage>
</organism>
<proteinExistence type="predicted"/>
<keyword evidence="2" id="KW-1185">Reference proteome</keyword>
<reference evidence="1 2" key="1">
    <citation type="submission" date="2020-06" db="EMBL/GenBank/DDBJ databases">
        <authorList>
            <person name="Li R."/>
            <person name="Bekaert M."/>
        </authorList>
    </citation>
    <scope>NUCLEOTIDE SEQUENCE [LARGE SCALE GENOMIC DNA]</scope>
    <source>
        <strain evidence="2">wild</strain>
    </source>
</reference>
<dbReference type="OrthoDB" id="10036512at2759"/>
<sequence length="153" mass="17712">MLEHYYRPLKLLILKKKCGGQYIYYGIKNGLIKILDGLSPCTLNNLQNIYLNINIDGIPLFKSSGKQFWPILCSFEKFSPFIISLYLGNSKPRSLHEFLDDFLSELEEIIRQGVSFEDKTFQKEMRAFICDAPARAFLKQVKGHIGYFYVKGV</sequence>
<protein>
    <submittedName>
        <fullName evidence="1">Uncharacterized protein</fullName>
    </submittedName>
</protein>
<gene>
    <name evidence="1" type="ORF">MCOR_32316</name>
</gene>
<accession>A0A6J8CQ57</accession>